<evidence type="ECO:0000256" key="12">
    <source>
        <dbReference type="PIRSR" id="PIRSR006431-1"/>
    </source>
</evidence>
<evidence type="ECO:0000256" key="13">
    <source>
        <dbReference type="SAM" id="MobiDB-lite"/>
    </source>
</evidence>
<evidence type="ECO:0000256" key="6">
    <source>
        <dbReference type="ARBA" id="ARBA00022438"/>
    </source>
</evidence>
<keyword evidence="7 11" id="KW-0963">Cytoplasm</keyword>
<name>A0A1I2C2J3_9BURK</name>
<organism evidence="15 16">
    <name type="scientific">Paracidovorax wautersii</name>
    <dbReference type="NCBI Taxonomy" id="1177982"/>
    <lineage>
        <taxon>Bacteria</taxon>
        <taxon>Pseudomonadati</taxon>
        <taxon>Pseudomonadota</taxon>
        <taxon>Betaproteobacteria</taxon>
        <taxon>Burkholderiales</taxon>
        <taxon>Comamonadaceae</taxon>
        <taxon>Paracidovorax</taxon>
    </lineage>
</organism>
<evidence type="ECO:0000259" key="14">
    <source>
        <dbReference type="Pfam" id="PF00561"/>
    </source>
</evidence>
<feature type="active site" description="Nucleophile" evidence="12">
    <location>
        <position position="117"/>
    </location>
</feature>
<protein>
    <recommendedName>
        <fullName evidence="5 11">Proline iminopeptidase</fullName>
        <shortName evidence="11">PIP</shortName>
        <ecNumber evidence="4 11">3.4.11.5</ecNumber>
    </recommendedName>
    <alternativeName>
        <fullName evidence="10 11">Prolyl aminopeptidase</fullName>
    </alternativeName>
</protein>
<evidence type="ECO:0000256" key="1">
    <source>
        <dbReference type="ARBA" id="ARBA00001585"/>
    </source>
</evidence>
<dbReference type="GO" id="GO:0004177">
    <property type="term" value="F:aminopeptidase activity"/>
    <property type="evidence" value="ECO:0007669"/>
    <property type="project" value="UniProtKB-UniRule"/>
</dbReference>
<dbReference type="PANTHER" id="PTHR43722">
    <property type="entry name" value="PROLINE IMINOPEPTIDASE"/>
    <property type="match status" value="1"/>
</dbReference>
<comment type="catalytic activity">
    <reaction evidence="1 11">
        <text>Release of N-terminal proline from a peptide.</text>
        <dbReference type="EC" id="3.4.11.5"/>
    </reaction>
</comment>
<evidence type="ECO:0000256" key="3">
    <source>
        <dbReference type="ARBA" id="ARBA00010088"/>
    </source>
</evidence>
<dbReference type="GO" id="GO:0005737">
    <property type="term" value="C:cytoplasm"/>
    <property type="evidence" value="ECO:0007669"/>
    <property type="project" value="UniProtKB-SubCell"/>
</dbReference>
<evidence type="ECO:0000256" key="10">
    <source>
        <dbReference type="ARBA" id="ARBA00029605"/>
    </source>
</evidence>
<keyword evidence="16" id="KW-1185">Reference proteome</keyword>
<dbReference type="Gene3D" id="3.40.50.1820">
    <property type="entry name" value="alpha/beta hydrolase"/>
    <property type="match status" value="1"/>
</dbReference>
<evidence type="ECO:0000256" key="8">
    <source>
        <dbReference type="ARBA" id="ARBA00022670"/>
    </source>
</evidence>
<evidence type="ECO:0000256" key="4">
    <source>
        <dbReference type="ARBA" id="ARBA00012568"/>
    </source>
</evidence>
<dbReference type="EC" id="3.4.11.5" evidence="4 11"/>
<dbReference type="PANTHER" id="PTHR43722:SF1">
    <property type="entry name" value="PROLINE IMINOPEPTIDASE"/>
    <property type="match status" value="1"/>
</dbReference>
<dbReference type="Pfam" id="PF00561">
    <property type="entry name" value="Abhydrolase_1"/>
    <property type="match status" value="1"/>
</dbReference>
<dbReference type="SUPFAM" id="SSF53474">
    <property type="entry name" value="alpha/beta-Hydrolases"/>
    <property type="match status" value="1"/>
</dbReference>
<evidence type="ECO:0000313" key="16">
    <source>
        <dbReference type="Proteomes" id="UP000199119"/>
    </source>
</evidence>
<sequence length="337" mass="35124">MSSPGAPLASSSLAAPPGPAGSLAVGDGHVLHWSQAGDAGGLPALVLHGGPGSGHSPALWRFFDPARYRVIGFDQRGCGRSTPRGETRHNTTAHLIADIEALRRHLGVDRWLVVGGSWGATLALAYACRHPGALSGLLLRGLFVPSPSELHGFFQGAAARHPEAWARFAAPAPADRRAQLLPWLTDLFAGDDVALQLRATLAWRAWEHALAGLPPPPEPTGDALQQALDRYRVMAHYLAHGCWIGAQQGAAGWGDAAGLAGLPIQFLHGSQDEVCRPAAARAVQQGLPGSRWCAVPGAGHDPFHPAMAAHMGQALAGFAAHGRFPDGLGRDEPGAPA</sequence>
<reference evidence="16" key="1">
    <citation type="submission" date="2016-10" db="EMBL/GenBank/DDBJ databases">
        <authorList>
            <person name="Varghese N."/>
            <person name="Submissions S."/>
        </authorList>
    </citation>
    <scope>NUCLEOTIDE SEQUENCE [LARGE SCALE GENOMIC DNA]</scope>
    <source>
        <strain evidence="16">DSM 27981</strain>
    </source>
</reference>
<dbReference type="STRING" id="1177982.SAMN04489711_103350"/>
<proteinExistence type="inferred from homology"/>
<gene>
    <name evidence="15" type="ORF">SAMN04489711_103350</name>
</gene>
<dbReference type="PRINTS" id="PR00793">
    <property type="entry name" value="PROAMNOPTASE"/>
</dbReference>
<dbReference type="InterPro" id="IPR029058">
    <property type="entry name" value="AB_hydrolase_fold"/>
</dbReference>
<evidence type="ECO:0000256" key="7">
    <source>
        <dbReference type="ARBA" id="ARBA00022490"/>
    </source>
</evidence>
<dbReference type="AlphaFoldDB" id="A0A1I2C2J3"/>
<dbReference type="RefSeq" id="WP_092938799.1">
    <property type="nucleotide sequence ID" value="NZ_FONX01000003.1"/>
</dbReference>
<keyword evidence="6 11" id="KW-0031">Aminopeptidase</keyword>
<dbReference type="OrthoDB" id="9796770at2"/>
<dbReference type="InterPro" id="IPR005944">
    <property type="entry name" value="Pro_iminopeptidase"/>
</dbReference>
<dbReference type="Proteomes" id="UP000199119">
    <property type="component" value="Unassembled WGS sequence"/>
</dbReference>
<dbReference type="EMBL" id="FONX01000003">
    <property type="protein sequence ID" value="SFE62549.1"/>
    <property type="molecule type" value="Genomic_DNA"/>
</dbReference>
<comment type="subcellular location">
    <subcellularLocation>
        <location evidence="2 11">Cytoplasm</location>
    </subcellularLocation>
</comment>
<feature type="region of interest" description="Disordered" evidence="13">
    <location>
        <begin position="1"/>
        <end position="20"/>
    </location>
</feature>
<evidence type="ECO:0000313" key="15">
    <source>
        <dbReference type="EMBL" id="SFE62549.1"/>
    </source>
</evidence>
<accession>A0A1I2C2J3</accession>
<dbReference type="InterPro" id="IPR000073">
    <property type="entry name" value="AB_hydrolase_1"/>
</dbReference>
<dbReference type="GO" id="GO:0006508">
    <property type="term" value="P:proteolysis"/>
    <property type="evidence" value="ECO:0007669"/>
    <property type="project" value="UniProtKB-KW"/>
</dbReference>
<keyword evidence="8 11" id="KW-0645">Protease</keyword>
<feature type="active site" description="Proton donor" evidence="12">
    <location>
        <position position="300"/>
    </location>
</feature>
<evidence type="ECO:0000256" key="11">
    <source>
        <dbReference type="PIRNR" id="PIRNR006431"/>
    </source>
</evidence>
<comment type="similarity">
    <text evidence="3 11">Belongs to the peptidase S33 family.</text>
</comment>
<dbReference type="PIRSF" id="PIRSF006431">
    <property type="entry name" value="Pept_S33"/>
    <property type="match status" value="1"/>
</dbReference>
<evidence type="ECO:0000256" key="9">
    <source>
        <dbReference type="ARBA" id="ARBA00022801"/>
    </source>
</evidence>
<feature type="domain" description="AB hydrolase-1" evidence="14">
    <location>
        <begin position="45"/>
        <end position="303"/>
    </location>
</feature>
<dbReference type="PRINTS" id="PR00111">
    <property type="entry name" value="ABHYDROLASE"/>
</dbReference>
<dbReference type="InterPro" id="IPR002410">
    <property type="entry name" value="Peptidase_S33"/>
</dbReference>
<evidence type="ECO:0000256" key="2">
    <source>
        <dbReference type="ARBA" id="ARBA00004496"/>
    </source>
</evidence>
<keyword evidence="9 11" id="KW-0378">Hydrolase</keyword>
<evidence type="ECO:0000256" key="5">
    <source>
        <dbReference type="ARBA" id="ARBA00021843"/>
    </source>
</evidence>
<feature type="active site" evidence="12">
    <location>
        <position position="272"/>
    </location>
</feature>